<evidence type="ECO:0000256" key="5">
    <source>
        <dbReference type="ARBA" id="ARBA00023274"/>
    </source>
</evidence>
<evidence type="ECO:0000256" key="6">
    <source>
        <dbReference type="ARBA" id="ARBA00035180"/>
    </source>
</evidence>
<keyword evidence="3" id="KW-0689">Ribosomal protein</keyword>
<evidence type="ECO:0000256" key="2">
    <source>
        <dbReference type="ARBA" id="ARBA00005557"/>
    </source>
</evidence>
<accession>A0A2T9Z5R8</accession>
<organism evidence="7 8">
    <name type="scientific">Smittium megazygosporum</name>
    <dbReference type="NCBI Taxonomy" id="133381"/>
    <lineage>
        <taxon>Eukaryota</taxon>
        <taxon>Fungi</taxon>
        <taxon>Fungi incertae sedis</taxon>
        <taxon>Zoopagomycota</taxon>
        <taxon>Kickxellomycotina</taxon>
        <taxon>Harpellomycetes</taxon>
        <taxon>Harpellales</taxon>
        <taxon>Legeriomycetaceae</taxon>
        <taxon>Smittium</taxon>
    </lineage>
</organism>
<evidence type="ECO:0000313" key="8">
    <source>
        <dbReference type="Proteomes" id="UP000245609"/>
    </source>
</evidence>
<dbReference type="EMBL" id="MBFS01002194">
    <property type="protein sequence ID" value="PVU99955.1"/>
    <property type="molecule type" value="Genomic_DNA"/>
</dbReference>
<evidence type="ECO:0000256" key="3">
    <source>
        <dbReference type="ARBA" id="ARBA00022980"/>
    </source>
</evidence>
<comment type="similarity">
    <text evidence="2">Belongs to the mitochondrion-specific ribosomal protein mL53 family.</text>
</comment>
<dbReference type="STRING" id="133381.A0A2T9Z5R8"/>
<sequence length="98" mass="11564">MLDQVRKVTARFNSFSRTSISTRVLLNLLMTKTNLNSNPACVFDIKQYSELDQKPQLQITFKDNHVMSIKPEKYPPQDLYQSIFKYTKRLKHLEDIGR</sequence>
<evidence type="ECO:0000256" key="4">
    <source>
        <dbReference type="ARBA" id="ARBA00023128"/>
    </source>
</evidence>
<gene>
    <name evidence="7" type="ORF">BB560_005425</name>
</gene>
<evidence type="ECO:0000313" key="7">
    <source>
        <dbReference type="EMBL" id="PVU99955.1"/>
    </source>
</evidence>
<proteinExistence type="inferred from homology"/>
<reference evidence="7 8" key="1">
    <citation type="journal article" date="2018" name="MBio">
        <title>Comparative Genomics Reveals the Core Gene Toolbox for the Fungus-Insect Symbiosis.</title>
        <authorList>
            <person name="Wang Y."/>
            <person name="Stata M."/>
            <person name="Wang W."/>
            <person name="Stajich J.E."/>
            <person name="White M.M."/>
            <person name="Moncalvo J.M."/>
        </authorList>
    </citation>
    <scope>NUCLEOTIDE SEQUENCE [LARGE SCALE GENOMIC DNA]</scope>
    <source>
        <strain evidence="7 8">SC-DP-2</strain>
    </source>
</reference>
<dbReference type="Proteomes" id="UP000245609">
    <property type="component" value="Unassembled WGS sequence"/>
</dbReference>
<dbReference type="GO" id="GO:0005762">
    <property type="term" value="C:mitochondrial large ribosomal subunit"/>
    <property type="evidence" value="ECO:0007669"/>
    <property type="project" value="TreeGrafter"/>
</dbReference>
<dbReference type="PANTHER" id="PTHR28236">
    <property type="entry name" value="54S RIBOSOMAL PROTEIN L44, MITOCHONDRIAL"/>
    <property type="match status" value="1"/>
</dbReference>
<dbReference type="OrthoDB" id="4136894at2759"/>
<dbReference type="Gene3D" id="3.40.30.10">
    <property type="entry name" value="Glutaredoxin"/>
    <property type="match status" value="1"/>
</dbReference>
<dbReference type="InterPro" id="IPR019716">
    <property type="entry name" value="Ribosomal_mL53"/>
</dbReference>
<dbReference type="GO" id="GO:0003735">
    <property type="term" value="F:structural constituent of ribosome"/>
    <property type="evidence" value="ECO:0007669"/>
    <property type="project" value="TreeGrafter"/>
</dbReference>
<dbReference type="Pfam" id="PF10780">
    <property type="entry name" value="MRP_L53"/>
    <property type="match status" value="1"/>
</dbReference>
<evidence type="ECO:0000256" key="1">
    <source>
        <dbReference type="ARBA" id="ARBA00004173"/>
    </source>
</evidence>
<protein>
    <recommendedName>
        <fullName evidence="6">Large ribosomal subunit protein mL53</fullName>
    </recommendedName>
</protein>
<comment type="caution">
    <text evidence="7">The sequence shown here is derived from an EMBL/GenBank/DDBJ whole genome shotgun (WGS) entry which is preliminary data.</text>
</comment>
<comment type="subcellular location">
    <subcellularLocation>
        <location evidence="1">Mitochondrion</location>
    </subcellularLocation>
</comment>
<dbReference type="AlphaFoldDB" id="A0A2T9Z5R8"/>
<name>A0A2T9Z5R8_9FUNG</name>
<keyword evidence="4" id="KW-0496">Mitochondrion</keyword>
<dbReference type="InterPro" id="IPR042776">
    <property type="entry name" value="Ribosomal_mL53_fung"/>
</dbReference>
<dbReference type="PANTHER" id="PTHR28236:SF1">
    <property type="entry name" value="LARGE RIBOSOMAL SUBUNIT PROTEIN ML53"/>
    <property type="match status" value="1"/>
</dbReference>
<keyword evidence="8" id="KW-1185">Reference proteome</keyword>
<keyword evidence="5" id="KW-0687">Ribonucleoprotein</keyword>